<feature type="compositionally biased region" description="Polar residues" evidence="2">
    <location>
        <begin position="50"/>
        <end position="60"/>
    </location>
</feature>
<dbReference type="GO" id="GO:0031122">
    <property type="term" value="P:cytoplasmic microtubule organization"/>
    <property type="evidence" value="ECO:0007669"/>
    <property type="project" value="TreeGrafter"/>
</dbReference>
<keyword evidence="1" id="KW-0175">Coiled coil</keyword>
<proteinExistence type="predicted"/>
<feature type="compositionally biased region" description="Basic residues" evidence="2">
    <location>
        <begin position="575"/>
        <end position="585"/>
    </location>
</feature>
<feature type="coiled-coil region" evidence="1">
    <location>
        <begin position="343"/>
        <end position="370"/>
    </location>
</feature>
<reference evidence="4" key="1">
    <citation type="submission" date="2016-11" db="UniProtKB">
        <authorList>
            <consortium name="WormBaseParasite"/>
        </authorList>
    </citation>
    <scope>IDENTIFICATION</scope>
</reference>
<feature type="region of interest" description="Disordered" evidence="2">
    <location>
        <begin position="373"/>
        <end position="410"/>
    </location>
</feature>
<accession>A0A1I8FLG3</accession>
<feature type="region of interest" description="Disordered" evidence="2">
    <location>
        <begin position="1"/>
        <end position="23"/>
    </location>
</feature>
<feature type="region of interest" description="Disordered" evidence="2">
    <location>
        <begin position="50"/>
        <end position="153"/>
    </location>
</feature>
<feature type="compositionally biased region" description="Basic and acidic residues" evidence="2">
    <location>
        <begin position="90"/>
        <end position="108"/>
    </location>
</feature>
<feature type="compositionally biased region" description="Low complexity" evidence="2">
    <location>
        <begin position="560"/>
        <end position="569"/>
    </location>
</feature>
<name>A0A1I8FLG3_9PLAT</name>
<evidence type="ECO:0000313" key="3">
    <source>
        <dbReference type="Proteomes" id="UP000095280"/>
    </source>
</evidence>
<feature type="region of interest" description="Disordered" evidence="2">
    <location>
        <begin position="559"/>
        <end position="585"/>
    </location>
</feature>
<feature type="compositionally biased region" description="Basic and acidic residues" evidence="2">
    <location>
        <begin position="13"/>
        <end position="23"/>
    </location>
</feature>
<dbReference type="GO" id="GO:0005815">
    <property type="term" value="C:microtubule organizing center"/>
    <property type="evidence" value="ECO:0007669"/>
    <property type="project" value="TreeGrafter"/>
</dbReference>
<dbReference type="GO" id="GO:0030705">
    <property type="term" value="P:cytoskeleton-dependent intracellular transport"/>
    <property type="evidence" value="ECO:0007669"/>
    <property type="project" value="TreeGrafter"/>
</dbReference>
<protein>
    <submittedName>
        <fullName evidence="4">Lebercilin domain-containing protein</fullName>
    </submittedName>
</protein>
<dbReference type="GO" id="GO:0008017">
    <property type="term" value="F:microtubule binding"/>
    <property type="evidence" value="ECO:0007669"/>
    <property type="project" value="TreeGrafter"/>
</dbReference>
<dbReference type="GO" id="GO:0051959">
    <property type="term" value="F:dynein light intermediate chain binding"/>
    <property type="evidence" value="ECO:0007669"/>
    <property type="project" value="TreeGrafter"/>
</dbReference>
<dbReference type="AlphaFoldDB" id="A0A1I8FLG3"/>
<keyword evidence="3" id="KW-1185">Reference proteome</keyword>
<dbReference type="Proteomes" id="UP000095280">
    <property type="component" value="Unplaced"/>
</dbReference>
<evidence type="ECO:0000313" key="4">
    <source>
        <dbReference type="WBParaSite" id="maker-unitig_39724-snap-gene-0.2-mRNA-1"/>
    </source>
</evidence>
<dbReference type="WBParaSite" id="maker-unitig_39724-snap-gene-0.2-mRNA-1">
    <property type="protein sequence ID" value="maker-unitig_39724-snap-gene-0.2-mRNA-1"/>
    <property type="gene ID" value="maker-unitig_39724-snap-gene-0.2"/>
</dbReference>
<sequence length="585" mass="64780">NSLNAERGTSRLQKAESDKLDFADACRRSRGAEPEWRAQADSLARIGVSGLQQQHKTISKLQRAPKSEQVRWSSASRRSGRQLGSLAEAGDSKREVEKEGETSNRDNRATAQDVQELEKEASRVAKQPESGAQHSCQLARPAYSREDPLARVSIQRSDNRLAIDTKRSKRPCPTLQSRLHKLDKDYAKLLADYEQLRQLHETAALQAEPLKQRKAGSGLRTRLAEIDRLTKEAESFKHLQEALENETKNMGRRLASVCSVFRPAGRDQQRLLAAKDKCEQDLRMLSADAGSMRRHRPALEATESAVKPGEIHFDGRAALLLTQNQELLTQTLQFKDNYNIEERTTARTALIALQRQKERLEDKIMDQYKAYSPAKKTAPTQPTAVETMDDDTLAGSQPPPERRSASPSARRFVDNCTGLRLLIGDVPGRQLRRPPCRIISERGHEFLIGRGSATAARPAAGSARPDESVRRPCPVSQALYIAIGRSGGAAVAARAPSVRSSICDAQQLPSAVSGLPAANSTGPKFGDMRFHDARPQIIGNIAGSVILFSSKLRRTIFSGQQPAPQQQQHPVPPRRQGKRRIRMVP</sequence>
<evidence type="ECO:0000256" key="1">
    <source>
        <dbReference type="SAM" id="Coils"/>
    </source>
</evidence>
<dbReference type="PANTHER" id="PTHR18947">
    <property type="entry name" value="HOOK PROTEINS"/>
    <property type="match status" value="1"/>
</dbReference>
<dbReference type="GO" id="GO:0005737">
    <property type="term" value="C:cytoplasm"/>
    <property type="evidence" value="ECO:0007669"/>
    <property type="project" value="TreeGrafter"/>
</dbReference>
<dbReference type="PANTHER" id="PTHR18947:SF28">
    <property type="entry name" value="GIRDIN, ISOFORM A"/>
    <property type="match status" value="1"/>
</dbReference>
<organism evidence="3 4">
    <name type="scientific">Macrostomum lignano</name>
    <dbReference type="NCBI Taxonomy" id="282301"/>
    <lineage>
        <taxon>Eukaryota</taxon>
        <taxon>Metazoa</taxon>
        <taxon>Spiralia</taxon>
        <taxon>Lophotrochozoa</taxon>
        <taxon>Platyhelminthes</taxon>
        <taxon>Rhabditophora</taxon>
        <taxon>Macrostomorpha</taxon>
        <taxon>Macrostomida</taxon>
        <taxon>Macrostomidae</taxon>
        <taxon>Macrostomum</taxon>
    </lineage>
</organism>
<evidence type="ECO:0000256" key="2">
    <source>
        <dbReference type="SAM" id="MobiDB-lite"/>
    </source>
</evidence>